<reference evidence="1 2" key="1">
    <citation type="journal article" date="2018" name="Science">
        <title>The opium poppy genome and morphinan production.</title>
        <authorList>
            <person name="Guo L."/>
            <person name="Winzer T."/>
            <person name="Yang X."/>
            <person name="Li Y."/>
            <person name="Ning Z."/>
            <person name="He Z."/>
            <person name="Teodor R."/>
            <person name="Lu Y."/>
            <person name="Bowser T.A."/>
            <person name="Graham I.A."/>
            <person name="Ye K."/>
        </authorList>
    </citation>
    <scope>NUCLEOTIDE SEQUENCE [LARGE SCALE GENOMIC DNA]</scope>
    <source>
        <strain evidence="2">cv. HN1</strain>
        <tissue evidence="1">Leaves</tissue>
    </source>
</reference>
<dbReference type="Proteomes" id="UP000316621">
    <property type="component" value="Chromosome 4"/>
</dbReference>
<keyword evidence="2" id="KW-1185">Reference proteome</keyword>
<gene>
    <name evidence="1" type="ORF">C5167_007152</name>
</gene>
<evidence type="ECO:0000313" key="1">
    <source>
        <dbReference type="EMBL" id="RZC59854.1"/>
    </source>
</evidence>
<dbReference type="EMBL" id="CM010718">
    <property type="protein sequence ID" value="RZC59854.1"/>
    <property type="molecule type" value="Genomic_DNA"/>
</dbReference>
<evidence type="ECO:0000313" key="2">
    <source>
        <dbReference type="Proteomes" id="UP000316621"/>
    </source>
</evidence>
<protein>
    <submittedName>
        <fullName evidence="1">Uncharacterized protein</fullName>
    </submittedName>
</protein>
<dbReference type="STRING" id="3469.A0A4Y7JFE0"/>
<proteinExistence type="predicted"/>
<dbReference type="AlphaFoldDB" id="A0A4Y7JFE0"/>
<dbReference type="Gramene" id="RZC59854">
    <property type="protein sequence ID" value="RZC59854"/>
    <property type="gene ID" value="C5167_007152"/>
</dbReference>
<accession>A0A4Y7JFE0</accession>
<organism evidence="1 2">
    <name type="scientific">Papaver somniferum</name>
    <name type="common">Opium poppy</name>
    <dbReference type="NCBI Taxonomy" id="3469"/>
    <lineage>
        <taxon>Eukaryota</taxon>
        <taxon>Viridiplantae</taxon>
        <taxon>Streptophyta</taxon>
        <taxon>Embryophyta</taxon>
        <taxon>Tracheophyta</taxon>
        <taxon>Spermatophyta</taxon>
        <taxon>Magnoliopsida</taxon>
        <taxon>Ranunculales</taxon>
        <taxon>Papaveraceae</taxon>
        <taxon>Papaveroideae</taxon>
        <taxon>Papaver</taxon>
    </lineage>
</organism>
<name>A0A4Y7JFE0_PAPSO</name>
<sequence>MDGVLCDDEPSRMAGIDLFPEIGAEVTAEHLHLLLELTNILGGVAPLKGVEGFDTEVAKKRLKYISKRIVIEDSLAGVQAAKAAQMRLDTYFVLVLKKQAGRALIKKEIPNISIQDILGGGGVSSCDSGFACRLLEVQMMSEPDAENADATFQILSQRLKQIWDEVGASYAELDQTSSEIDKGCWDSYKKIVDQAQSRQHALSGL</sequence>